<dbReference type="InterPro" id="IPR036390">
    <property type="entry name" value="WH_DNA-bd_sf"/>
</dbReference>
<keyword evidence="14" id="KW-0670">Pyruvate</keyword>
<dbReference type="AlphaFoldDB" id="E6LD49"/>
<evidence type="ECO:0000313" key="15">
    <source>
        <dbReference type="Proteomes" id="UP000010296"/>
    </source>
</evidence>
<evidence type="ECO:0000256" key="9">
    <source>
        <dbReference type="ARBA" id="ARBA00041175"/>
    </source>
</evidence>
<dbReference type="Proteomes" id="UP000010296">
    <property type="component" value="Unassembled WGS sequence"/>
</dbReference>
<dbReference type="HOGENOM" id="CLU_013442_1_0_9"/>
<evidence type="ECO:0000256" key="10">
    <source>
        <dbReference type="ARBA" id="ARBA00042072"/>
    </source>
</evidence>
<dbReference type="SUPFAM" id="SSF52794">
    <property type="entry name" value="PTS system IIB component-like"/>
    <property type="match status" value="1"/>
</dbReference>
<dbReference type="GO" id="GO:0009401">
    <property type="term" value="P:phosphoenolpyruvate-dependent sugar phosphotransferase system"/>
    <property type="evidence" value="ECO:0007669"/>
    <property type="project" value="UniProtKB-KW"/>
</dbReference>
<dbReference type="CDD" id="cd05568">
    <property type="entry name" value="PTS_IIB_bgl_like"/>
    <property type="match status" value="1"/>
</dbReference>
<dbReference type="InterPro" id="IPR002178">
    <property type="entry name" value="PTS_EIIA_type-2_dom"/>
</dbReference>
<evidence type="ECO:0000256" key="3">
    <source>
        <dbReference type="ARBA" id="ARBA00022490"/>
    </source>
</evidence>
<dbReference type="InterPro" id="IPR051351">
    <property type="entry name" value="Ascorbate-PTS_EIIA_comp"/>
</dbReference>
<dbReference type="InterPro" id="IPR011608">
    <property type="entry name" value="PRD"/>
</dbReference>
<dbReference type="PATRIC" id="fig|888064.11.peg.895"/>
<evidence type="ECO:0000256" key="5">
    <source>
        <dbReference type="ARBA" id="ARBA00022679"/>
    </source>
</evidence>
<dbReference type="PANTHER" id="PTHR36203">
    <property type="entry name" value="ASCORBATE-SPECIFIC PTS SYSTEM EIIA COMPONENT"/>
    <property type="match status" value="1"/>
</dbReference>
<dbReference type="eggNOG" id="COG3711">
    <property type="taxonomic scope" value="Bacteria"/>
</dbReference>
<keyword evidence="6" id="KW-0598">Phosphotransferase system</keyword>
<evidence type="ECO:0000259" key="12">
    <source>
        <dbReference type="PROSITE" id="PS51099"/>
    </source>
</evidence>
<proteinExistence type="predicted"/>
<dbReference type="PROSITE" id="PS51094">
    <property type="entry name" value="PTS_EIIA_TYPE_2"/>
    <property type="match status" value="1"/>
</dbReference>
<dbReference type="InterPro" id="IPR016152">
    <property type="entry name" value="PTrfase/Anion_transptr"/>
</dbReference>
<dbReference type="PANTHER" id="PTHR36203:SF1">
    <property type="entry name" value="ASCORBATE-SPECIFIC PTS SYSTEM EIIA COMPONENT"/>
    <property type="match status" value="1"/>
</dbReference>
<evidence type="ECO:0000259" key="11">
    <source>
        <dbReference type="PROSITE" id="PS51094"/>
    </source>
</evidence>
<evidence type="ECO:0000259" key="13">
    <source>
        <dbReference type="PROSITE" id="PS51372"/>
    </source>
</evidence>
<protein>
    <recommendedName>
        <fullName evidence="9">Ascorbate-specific PTS system EIIA component</fullName>
    </recommendedName>
    <alternativeName>
        <fullName evidence="10">Ascorbate-specific phosphotransferase enzyme IIA component</fullName>
    </alternativeName>
</protein>
<name>E6LD49_ENTI1</name>
<feature type="domain" description="PTS EIIB type-2" evidence="12">
    <location>
        <begin position="407"/>
        <end position="494"/>
    </location>
</feature>
<dbReference type="Gene3D" id="3.40.50.2300">
    <property type="match status" value="1"/>
</dbReference>
<dbReference type="PROSITE" id="PS51099">
    <property type="entry name" value="PTS_EIIB_TYPE_2"/>
    <property type="match status" value="1"/>
</dbReference>
<feature type="domain" description="PTS EIIA type-2" evidence="11">
    <location>
        <begin position="546"/>
        <end position="687"/>
    </location>
</feature>
<dbReference type="InterPro" id="IPR013011">
    <property type="entry name" value="PTS_EIIB_2"/>
</dbReference>
<keyword evidence="3" id="KW-0963">Cytoplasm</keyword>
<evidence type="ECO:0000256" key="1">
    <source>
        <dbReference type="ARBA" id="ARBA00004496"/>
    </source>
</evidence>
<gene>
    <name evidence="14" type="ORF">HMPREF9088_0284</name>
</gene>
<sequence>MYVGGDDMNERVHSILKLIVKKPTIKMAELTDELSLTKRQVNYAIQQFNGELSINGLANITREHNGTFNLPLEVIQLLQSQEQQNLLLGEQDFFLDDERIALILMYVSLQDEFISLDHLMELLHVSRNTVIEDLRKVNWFADKYSLNVSYTRQDGYFIKGLENRILQMISDLIKQTKLLRRESIKTILISHISEEEVIHLIHNMEQMMHFSYSDESFEYLLSSVRYILQRAIHNSDKEVTFFKEDLHGTPEYKFLRVLFQDTNWKLSIDYIEWISLLFLSSNISEQKTTQYYDSDQDLKILIKRMVDEFQKQTLIEVIDREVFERRILSHLRPACFRIKYRLSLGTYSMNSLIQDGNHAILNTLMKELIIPIENWIGKAFPYDELELLSYYFGIQLTNHRQWAPQKPRAVVVCANGIMVSKLMRDNLKKLFPEIQFLASFSIRDFYKFGVDYDLVFTTTQLKTNILQYVTNPIMNYKDQIGLRYRVLKDLGFSEVDQSIEDLVSIIKRYARVSDSRSLKEELALYLLQEQSNSPIENFKTLPSLTHFLKPDFIQVVAKKISWEDALTIACKPLLEYGIINERFIEDCKKQIVQKEYAGYLGQQTCIPHTTIENGVLKDGISLLVSKEPIEFPNGMNIHFIYPLSFYALTKHLRAVNQLADISNNEELLSNLVAEHNIKELYQIIRKNS</sequence>
<evidence type="ECO:0000256" key="8">
    <source>
        <dbReference type="ARBA" id="ARBA00037387"/>
    </source>
</evidence>
<dbReference type="Gene3D" id="3.40.930.10">
    <property type="entry name" value="Mannitol-specific EII, Chain A"/>
    <property type="match status" value="1"/>
</dbReference>
<feature type="domain" description="PRD" evidence="13">
    <location>
        <begin position="293"/>
        <end position="402"/>
    </location>
</feature>
<keyword evidence="2" id="KW-0813">Transport</keyword>
<organism evidence="14 15">
    <name type="scientific">Enterococcus italicus (strain DSM 15952 / CCUG 50447 / LMG 22039 / TP 1.5)</name>
    <dbReference type="NCBI Taxonomy" id="888064"/>
    <lineage>
        <taxon>Bacteria</taxon>
        <taxon>Bacillati</taxon>
        <taxon>Bacillota</taxon>
        <taxon>Bacilli</taxon>
        <taxon>Lactobacillales</taxon>
        <taxon>Enterococcaceae</taxon>
        <taxon>Enterococcus</taxon>
    </lineage>
</organism>
<dbReference type="SUPFAM" id="SSF55804">
    <property type="entry name" value="Phoshotransferase/anion transport protein"/>
    <property type="match status" value="1"/>
</dbReference>
<comment type="function">
    <text evidence="8">The phosphoenolpyruvate-dependent sugar phosphotransferase system (sugar PTS), a major carbohydrate active transport system, catalyzes the phosphorylation of incoming sugar substrates concomitantly with their translocation across the cell membrane. The enzyme II UlaABC PTS system is involved in ascorbate transport.</text>
</comment>
<dbReference type="eggNOG" id="COG1762">
    <property type="taxonomic scope" value="Bacteria"/>
</dbReference>
<dbReference type="PROSITE" id="PS51372">
    <property type="entry name" value="PRD_2"/>
    <property type="match status" value="1"/>
</dbReference>
<dbReference type="EMBL" id="AEPV01000008">
    <property type="protein sequence ID" value="EFU74878.1"/>
    <property type="molecule type" value="Genomic_DNA"/>
</dbReference>
<dbReference type="InterPro" id="IPR036634">
    <property type="entry name" value="PRD_sf"/>
</dbReference>
<dbReference type="SUPFAM" id="SSF46785">
    <property type="entry name" value="Winged helix' DNA-binding domain"/>
    <property type="match status" value="1"/>
</dbReference>
<dbReference type="GO" id="GO:0008982">
    <property type="term" value="F:protein-N(PI)-phosphohistidine-sugar phosphotransferase activity"/>
    <property type="evidence" value="ECO:0007669"/>
    <property type="project" value="InterPro"/>
</dbReference>
<keyword evidence="15" id="KW-1185">Reference proteome</keyword>
<comment type="caution">
    <text evidence="14">The sequence shown here is derived from an EMBL/GenBank/DDBJ whole genome shotgun (WGS) entry which is preliminary data.</text>
</comment>
<keyword evidence="5 14" id="KW-0808">Transferase</keyword>
<dbReference type="GO" id="GO:0016301">
    <property type="term" value="F:kinase activity"/>
    <property type="evidence" value="ECO:0007669"/>
    <property type="project" value="UniProtKB-KW"/>
</dbReference>
<evidence type="ECO:0000256" key="2">
    <source>
        <dbReference type="ARBA" id="ARBA00022448"/>
    </source>
</evidence>
<dbReference type="SUPFAM" id="SSF63520">
    <property type="entry name" value="PTS-regulatory domain, PRD"/>
    <property type="match status" value="1"/>
</dbReference>
<dbReference type="STRING" id="888064.HMPREF9088_0284"/>
<evidence type="ECO:0000256" key="6">
    <source>
        <dbReference type="ARBA" id="ARBA00022683"/>
    </source>
</evidence>
<evidence type="ECO:0000256" key="4">
    <source>
        <dbReference type="ARBA" id="ARBA00022553"/>
    </source>
</evidence>
<evidence type="ECO:0000313" key="14">
    <source>
        <dbReference type="EMBL" id="EFU74878.1"/>
    </source>
</evidence>
<dbReference type="Pfam" id="PF00359">
    <property type="entry name" value="PTS_EIIA_2"/>
    <property type="match status" value="1"/>
</dbReference>
<keyword evidence="7" id="KW-0418">Kinase</keyword>
<dbReference type="GO" id="GO:0006355">
    <property type="term" value="P:regulation of DNA-templated transcription"/>
    <property type="evidence" value="ECO:0007669"/>
    <property type="project" value="InterPro"/>
</dbReference>
<dbReference type="InterPro" id="IPR036095">
    <property type="entry name" value="PTS_EIIB-like_sf"/>
</dbReference>
<reference evidence="14 15" key="1">
    <citation type="submission" date="2010-12" db="EMBL/GenBank/DDBJ databases">
        <authorList>
            <person name="Muzny D."/>
            <person name="Qin X."/>
            <person name="Deng J."/>
            <person name="Jiang H."/>
            <person name="Liu Y."/>
            <person name="Qu J."/>
            <person name="Song X.-Z."/>
            <person name="Zhang L."/>
            <person name="Thornton R."/>
            <person name="Coyle M."/>
            <person name="Francisco L."/>
            <person name="Jackson L."/>
            <person name="Javaid M."/>
            <person name="Korchina V."/>
            <person name="Kovar C."/>
            <person name="Mata R."/>
            <person name="Mathew T."/>
            <person name="Ngo R."/>
            <person name="Nguyen L."/>
            <person name="Nguyen N."/>
            <person name="Okwuonu G."/>
            <person name="Ongeri F."/>
            <person name="Pham C."/>
            <person name="Simmons D."/>
            <person name="Wilczek-Boney K."/>
            <person name="Hale W."/>
            <person name="Jakkamsetti A."/>
            <person name="Pham P."/>
            <person name="Ruth R."/>
            <person name="San Lucas F."/>
            <person name="Warren J."/>
            <person name="Zhang J."/>
            <person name="Zhao Z."/>
            <person name="Zhou C."/>
            <person name="Zhu D."/>
            <person name="Lee S."/>
            <person name="Bess C."/>
            <person name="Blankenburg K."/>
            <person name="Forbes L."/>
            <person name="Fu Q."/>
            <person name="Gubbala S."/>
            <person name="Hirani K."/>
            <person name="Jayaseelan J.C."/>
            <person name="Lara F."/>
            <person name="Munidasa M."/>
            <person name="Palculict T."/>
            <person name="Patil S."/>
            <person name="Pu L.-L."/>
            <person name="Saada N."/>
            <person name="Tang L."/>
            <person name="Weissenberger G."/>
            <person name="Zhu Y."/>
            <person name="Hemphill L."/>
            <person name="Shang Y."/>
            <person name="Youmans B."/>
            <person name="Ayvaz T."/>
            <person name="Ross M."/>
            <person name="Santibanez J."/>
            <person name="Aqrawi P."/>
            <person name="Gross S."/>
            <person name="Joshi V."/>
            <person name="Fowler G."/>
            <person name="Nazareth L."/>
            <person name="Reid J."/>
            <person name="Worley K."/>
            <person name="Petrosino J."/>
            <person name="Highlander S."/>
            <person name="Gibbs R."/>
        </authorList>
    </citation>
    <scope>NUCLEOTIDE SEQUENCE [LARGE SCALE GENOMIC DNA]</scope>
    <source>
        <strain evidence="15">DSM 15952 / CCUG 50447 / LMG 22039 / TP 1.5</strain>
    </source>
</reference>
<comment type="subcellular location">
    <subcellularLocation>
        <location evidence="1">Cytoplasm</location>
    </subcellularLocation>
</comment>
<keyword evidence="4" id="KW-0597">Phosphoprotein</keyword>
<accession>E6LD49</accession>
<evidence type="ECO:0000256" key="7">
    <source>
        <dbReference type="ARBA" id="ARBA00022777"/>
    </source>
</evidence>
<dbReference type="GO" id="GO:0005737">
    <property type="term" value="C:cytoplasm"/>
    <property type="evidence" value="ECO:0007669"/>
    <property type="project" value="UniProtKB-SubCell"/>
</dbReference>